<organism evidence="8 9">
    <name type="scientific">Streptosporangium canum</name>
    <dbReference type="NCBI Taxonomy" id="324952"/>
    <lineage>
        <taxon>Bacteria</taxon>
        <taxon>Bacillati</taxon>
        <taxon>Actinomycetota</taxon>
        <taxon>Actinomycetes</taxon>
        <taxon>Streptosporangiales</taxon>
        <taxon>Streptosporangiaceae</taxon>
        <taxon>Streptosporangium</taxon>
    </lineage>
</organism>
<evidence type="ECO:0000256" key="4">
    <source>
        <dbReference type="ARBA" id="ARBA00022827"/>
    </source>
</evidence>
<dbReference type="InterPro" id="IPR009100">
    <property type="entry name" value="AcylCoA_DH/oxidase_NM_dom_sf"/>
</dbReference>
<evidence type="ECO:0000313" key="8">
    <source>
        <dbReference type="EMBL" id="SFJ79283.1"/>
    </source>
</evidence>
<name>A0A1I3U989_9ACTN</name>
<evidence type="ECO:0000256" key="5">
    <source>
        <dbReference type="ARBA" id="ARBA00023002"/>
    </source>
</evidence>
<gene>
    <name evidence="8" type="ORF">SAMN05216275_112146</name>
</gene>
<dbReference type="InterPro" id="IPR013786">
    <property type="entry name" value="AcylCoA_DH/ox_N"/>
</dbReference>
<evidence type="ECO:0000256" key="1">
    <source>
        <dbReference type="ARBA" id="ARBA00001974"/>
    </source>
</evidence>
<dbReference type="GO" id="GO:0050660">
    <property type="term" value="F:flavin adenine dinucleotide binding"/>
    <property type="evidence" value="ECO:0007669"/>
    <property type="project" value="InterPro"/>
</dbReference>
<keyword evidence="9" id="KW-1185">Reference proteome</keyword>
<dbReference type="GO" id="GO:0003995">
    <property type="term" value="F:acyl-CoA dehydrogenase activity"/>
    <property type="evidence" value="ECO:0007669"/>
    <property type="project" value="TreeGrafter"/>
</dbReference>
<dbReference type="SUPFAM" id="SSF56645">
    <property type="entry name" value="Acyl-CoA dehydrogenase NM domain-like"/>
    <property type="match status" value="1"/>
</dbReference>
<dbReference type="AlphaFoldDB" id="A0A1I3U989"/>
<dbReference type="GeneID" id="96299654"/>
<dbReference type="PANTHER" id="PTHR43884">
    <property type="entry name" value="ACYL-COA DEHYDROGENASE"/>
    <property type="match status" value="1"/>
</dbReference>
<keyword evidence="5" id="KW-0560">Oxidoreductase</keyword>
<keyword evidence="4" id="KW-0274">FAD</keyword>
<keyword evidence="3" id="KW-0285">Flavoprotein</keyword>
<evidence type="ECO:0000256" key="3">
    <source>
        <dbReference type="ARBA" id="ARBA00022630"/>
    </source>
</evidence>
<dbReference type="Proteomes" id="UP000199111">
    <property type="component" value="Unassembled WGS sequence"/>
</dbReference>
<comment type="cofactor">
    <cofactor evidence="1">
        <name>FAD</name>
        <dbReference type="ChEBI" id="CHEBI:57692"/>
    </cofactor>
</comment>
<dbReference type="InterPro" id="IPR009075">
    <property type="entry name" value="AcylCo_DH/oxidase_C"/>
</dbReference>
<protein>
    <submittedName>
        <fullName evidence="8">Acyl-CoA dehydrogenase</fullName>
    </submittedName>
</protein>
<reference evidence="9" key="1">
    <citation type="submission" date="2016-10" db="EMBL/GenBank/DDBJ databases">
        <authorList>
            <person name="Varghese N."/>
            <person name="Submissions S."/>
        </authorList>
    </citation>
    <scope>NUCLEOTIDE SEQUENCE [LARGE SCALE GENOMIC DNA]</scope>
    <source>
        <strain evidence="9">CGMCC 4.2126</strain>
    </source>
</reference>
<evidence type="ECO:0000313" key="9">
    <source>
        <dbReference type="Proteomes" id="UP000199111"/>
    </source>
</evidence>
<dbReference type="InterPro" id="IPR036250">
    <property type="entry name" value="AcylCo_DH-like_C"/>
</dbReference>
<dbReference type="InterPro" id="IPR037069">
    <property type="entry name" value="AcylCoA_DH/ox_N_sf"/>
</dbReference>
<proteinExistence type="inferred from homology"/>
<dbReference type="RefSeq" id="WP_093888407.1">
    <property type="nucleotide sequence ID" value="NZ_FOQY01000012.1"/>
</dbReference>
<dbReference type="SUPFAM" id="SSF47203">
    <property type="entry name" value="Acyl-CoA dehydrogenase C-terminal domain-like"/>
    <property type="match status" value="1"/>
</dbReference>
<dbReference type="Pfam" id="PF02771">
    <property type="entry name" value="Acyl-CoA_dh_N"/>
    <property type="match status" value="1"/>
</dbReference>
<sequence>MSLTEEQRDLREAVRSFLTERPGAPWSRFAAELGVAGLAVPEEYGGAGCGTAEVAVVCEELGRALSPYPYLSTVVLAAEAIKAAGDPSAMARLLPGIADGSITATVLFPDDADLTLSDGKLTGTARYALDAEVVLAFVDGELVEAVPSSRTPHAPLDQTRPLAAFAFDAVPVVRVGDGTACGRVRDLGVTGLAAEQAGGAARCLETAVAHAKQRHQFGRPIGSFQAVKHKLADLLLLAESARSAALAAARAPAEDLPVQAAIAGSYCTEAYLTAAGENIQIHGGTGVTWEHSAHRHFKRATADAQLFGPPHAHRTRLALAAGL</sequence>
<evidence type="ECO:0000259" key="6">
    <source>
        <dbReference type="Pfam" id="PF00441"/>
    </source>
</evidence>
<feature type="domain" description="Acyl-CoA dehydrogenase/oxidase C-terminal" evidence="6">
    <location>
        <begin position="191"/>
        <end position="318"/>
    </location>
</feature>
<evidence type="ECO:0000259" key="7">
    <source>
        <dbReference type="Pfam" id="PF02771"/>
    </source>
</evidence>
<dbReference type="Gene3D" id="1.10.540.10">
    <property type="entry name" value="Acyl-CoA dehydrogenase/oxidase, N-terminal domain"/>
    <property type="match status" value="1"/>
</dbReference>
<evidence type="ECO:0000256" key="2">
    <source>
        <dbReference type="ARBA" id="ARBA00009347"/>
    </source>
</evidence>
<feature type="domain" description="Acyl-CoA dehydrogenase/oxidase N-terminal" evidence="7">
    <location>
        <begin position="4"/>
        <end position="100"/>
    </location>
</feature>
<dbReference type="Pfam" id="PF00441">
    <property type="entry name" value="Acyl-CoA_dh_1"/>
    <property type="match status" value="1"/>
</dbReference>
<comment type="similarity">
    <text evidence="2">Belongs to the acyl-CoA dehydrogenase family.</text>
</comment>
<dbReference type="Gene3D" id="1.20.140.10">
    <property type="entry name" value="Butyryl-CoA Dehydrogenase, subunit A, domain 3"/>
    <property type="match status" value="1"/>
</dbReference>
<accession>A0A1I3U989</accession>
<dbReference type="PANTHER" id="PTHR43884:SF20">
    <property type="entry name" value="ACYL-COA DEHYDROGENASE FADE28"/>
    <property type="match status" value="1"/>
</dbReference>
<dbReference type="EMBL" id="FOQY01000012">
    <property type="protein sequence ID" value="SFJ79283.1"/>
    <property type="molecule type" value="Genomic_DNA"/>
</dbReference>